<dbReference type="Proteomes" id="UP000008908">
    <property type="component" value="Chromosome"/>
</dbReference>
<proteinExistence type="predicted"/>
<dbReference type="GO" id="GO:0003995">
    <property type="term" value="F:acyl-CoA dehydrogenase activity"/>
    <property type="evidence" value="ECO:0007669"/>
    <property type="project" value="InterPro"/>
</dbReference>
<dbReference type="OrthoDB" id="1522941at2"/>
<dbReference type="SUPFAM" id="SSF53720">
    <property type="entry name" value="ALDH-like"/>
    <property type="match status" value="1"/>
</dbReference>
<dbReference type="Pfam" id="PF05893">
    <property type="entry name" value="LuxC"/>
    <property type="match status" value="1"/>
</dbReference>
<evidence type="ECO:0000313" key="2">
    <source>
        <dbReference type="EMBL" id="AEM72091.1"/>
    </source>
</evidence>
<dbReference type="RefSeq" id="WP_014034370.1">
    <property type="nucleotide sequence ID" value="NC_015945.1"/>
</dbReference>
<dbReference type="HOGENOM" id="CLU_050037_0_0_10"/>
<organism evidence="2 3">
    <name type="scientific">Allomuricauda ruestringensis (strain DSM 13258 / CIP 107369 / LMG 19739 / B1)</name>
    <name type="common">Muricauda ruestringensis</name>
    <dbReference type="NCBI Taxonomy" id="886377"/>
    <lineage>
        <taxon>Bacteria</taxon>
        <taxon>Pseudomonadati</taxon>
        <taxon>Bacteroidota</taxon>
        <taxon>Flavobacteriia</taxon>
        <taxon>Flavobacteriales</taxon>
        <taxon>Flavobacteriaceae</taxon>
        <taxon>Flagellimonas</taxon>
    </lineage>
</organism>
<sequence length="348" mass="40049">MASDTNTITAFVKLGKYLTDFCDNCYSKTDKVDSELKEIVVQARHHNGWFTEDNILFSLKQWGHLLTEENLREWLYDYTFDSNNAPKTIGIVMAGNIPLVGFHDFLCVLLSGNKVLAKLSSNDKMLLPYLSKYLIQQEASLADKIEFVDGKLENFDAVIATGSNNTSRYFEYYFGNKPNIIRKNRNSVAILTGNESEEELKSLGEDIFRYYGLGCRNVSKLFVPKSYDFDTLYKALYDYKDIIHQHKYANNYDYNKAVYLMSQFKILDNGFMLLKEDKGLTSPISVLYYSHYDDESSLRKELEELEEQIQCMVSSAAGENEVKFGETQKPNLNDYADGIDTMQFLLQL</sequence>
<name>G2PKP5_ALLRU</name>
<reference evidence="2 3" key="2">
    <citation type="journal article" date="2012" name="Stand. Genomic Sci.">
        <title>Complete genome sequence of the facultatively anaerobic, appendaged bacterium Muricauda ruestringensis type strain (B1(T)).</title>
        <authorList>
            <person name="Huntemann M."/>
            <person name="Teshima H."/>
            <person name="Lapidus A."/>
            <person name="Nolan M."/>
            <person name="Lucas S."/>
            <person name="Hammon N."/>
            <person name="Deshpande S."/>
            <person name="Cheng J.F."/>
            <person name="Tapia R."/>
            <person name="Goodwin L.A."/>
            <person name="Pitluck S."/>
            <person name="Liolios K."/>
            <person name="Pagani I."/>
            <person name="Ivanova N."/>
            <person name="Mavromatis K."/>
            <person name="Mikhailova N."/>
            <person name="Pati A."/>
            <person name="Chen A."/>
            <person name="Palaniappan K."/>
            <person name="Land M."/>
            <person name="Hauser L."/>
            <person name="Pan C."/>
            <person name="Brambilla E.M."/>
            <person name="Rohde M."/>
            <person name="Spring S."/>
            <person name="Goker M."/>
            <person name="Detter J.C."/>
            <person name="Bristow J."/>
            <person name="Eisen J.A."/>
            <person name="Markowitz V."/>
            <person name="Hugenholtz P."/>
            <person name="Kyrpides N.C."/>
            <person name="Klenk H.P."/>
            <person name="Woyke T."/>
        </authorList>
    </citation>
    <scope>NUCLEOTIDE SEQUENCE [LARGE SCALE GENOMIC DNA]</scope>
    <source>
        <strain evidence="3">DSM 13258 / LMG 19739 / B1</strain>
    </source>
</reference>
<keyword evidence="3" id="KW-1185">Reference proteome</keyword>
<dbReference type="KEGG" id="mrs:Murru_3070"/>
<protein>
    <submittedName>
        <fullName evidence="2">Acyl-CoA reductase</fullName>
    </submittedName>
</protein>
<dbReference type="InterPro" id="IPR008670">
    <property type="entry name" value="CoA_reduct_LuxC"/>
</dbReference>
<evidence type="ECO:0000256" key="1">
    <source>
        <dbReference type="ARBA" id="ARBA00022857"/>
    </source>
</evidence>
<keyword evidence="1" id="KW-0521">NADP</keyword>
<dbReference type="AlphaFoldDB" id="G2PKP5"/>
<accession>G2PKP5</accession>
<dbReference type="GO" id="GO:0008218">
    <property type="term" value="P:bioluminescence"/>
    <property type="evidence" value="ECO:0007669"/>
    <property type="project" value="InterPro"/>
</dbReference>
<dbReference type="InterPro" id="IPR016161">
    <property type="entry name" value="Ald_DH/histidinol_DH"/>
</dbReference>
<dbReference type="EMBL" id="CP002999">
    <property type="protein sequence ID" value="AEM72091.1"/>
    <property type="molecule type" value="Genomic_DNA"/>
</dbReference>
<dbReference type="eggNOG" id="COG1012">
    <property type="taxonomic scope" value="Bacteria"/>
</dbReference>
<dbReference type="STRING" id="886377.Murru_3070"/>
<gene>
    <name evidence="2" type="ordered locus">Murru_3070</name>
</gene>
<reference evidence="3" key="1">
    <citation type="submission" date="2011-08" db="EMBL/GenBank/DDBJ databases">
        <title>The complete genome of Muricauda ruestringensis DSM 13258.</title>
        <authorList>
            <person name="Lucas S."/>
            <person name="Han J."/>
            <person name="Lapidus A."/>
            <person name="Bruce D."/>
            <person name="Goodwin L."/>
            <person name="Pitluck S."/>
            <person name="Peters L."/>
            <person name="Kyrpides N."/>
            <person name="Mavromatis K."/>
            <person name="Ivanova N."/>
            <person name="Ovchinnikova G."/>
            <person name="Teshima H."/>
            <person name="Detter J.C."/>
            <person name="Tapia R."/>
            <person name="Han C."/>
            <person name="Land M."/>
            <person name="Hauser L."/>
            <person name="Markowitz V."/>
            <person name="Cheng J.-F."/>
            <person name="Hugenholtz P."/>
            <person name="Woyke T."/>
            <person name="Wu D."/>
            <person name="Spring S."/>
            <person name="Schroeder M."/>
            <person name="Brambilla E."/>
            <person name="Klenk H.-P."/>
            <person name="Eisen J.A."/>
        </authorList>
    </citation>
    <scope>NUCLEOTIDE SEQUENCE [LARGE SCALE GENOMIC DNA]</scope>
    <source>
        <strain evidence="3">DSM 13258 / LMG 19739 / B1</strain>
    </source>
</reference>
<evidence type="ECO:0000313" key="3">
    <source>
        <dbReference type="Proteomes" id="UP000008908"/>
    </source>
</evidence>